<dbReference type="PROSITE" id="PS00067">
    <property type="entry name" value="3HCDH"/>
    <property type="match status" value="1"/>
</dbReference>
<dbReference type="Proteomes" id="UP000218615">
    <property type="component" value="Unassembled WGS sequence"/>
</dbReference>
<dbReference type="Pfam" id="PF00725">
    <property type="entry name" value="3HCDH"/>
    <property type="match status" value="1"/>
</dbReference>
<feature type="site" description="Important for catalytic activity" evidence="3">
    <location>
        <position position="140"/>
    </location>
</feature>
<evidence type="ECO:0000256" key="2">
    <source>
        <dbReference type="ARBA" id="ARBA00023002"/>
    </source>
</evidence>
<dbReference type="AlphaFoldDB" id="A0A284VQM3"/>
<evidence type="ECO:0000256" key="3">
    <source>
        <dbReference type="PIRSR" id="PIRSR000105-1"/>
    </source>
</evidence>
<dbReference type="PANTHER" id="PTHR48075:SF5">
    <property type="entry name" value="3-HYDROXYBUTYRYL-COA DEHYDROGENASE"/>
    <property type="match status" value="1"/>
</dbReference>
<dbReference type="SUPFAM" id="SSF51735">
    <property type="entry name" value="NAD(P)-binding Rossmann-fold domains"/>
    <property type="match status" value="1"/>
</dbReference>
<dbReference type="InterPro" id="IPR013328">
    <property type="entry name" value="6PGD_dom2"/>
</dbReference>
<dbReference type="InterPro" id="IPR006108">
    <property type="entry name" value="3HC_DH_C"/>
</dbReference>
<evidence type="ECO:0000256" key="1">
    <source>
        <dbReference type="ARBA" id="ARBA00009463"/>
    </source>
</evidence>
<dbReference type="GO" id="GO:0070403">
    <property type="term" value="F:NAD+ binding"/>
    <property type="evidence" value="ECO:0007669"/>
    <property type="project" value="InterPro"/>
</dbReference>
<name>A0A284VQM3_9EURY</name>
<dbReference type="FunFam" id="3.40.50.720:FF:000009">
    <property type="entry name" value="Fatty oxidation complex, alpha subunit"/>
    <property type="match status" value="1"/>
</dbReference>
<keyword evidence="7" id="KW-1185">Reference proteome</keyword>
<gene>
    <name evidence="6" type="primary">mmgB</name>
    <name evidence="6" type="ORF">MNV_380009</name>
</gene>
<dbReference type="Gene3D" id="3.40.50.720">
    <property type="entry name" value="NAD(P)-binding Rossmann-like Domain"/>
    <property type="match status" value="1"/>
</dbReference>
<evidence type="ECO:0000313" key="7">
    <source>
        <dbReference type="Proteomes" id="UP000218615"/>
    </source>
</evidence>
<dbReference type="InterPro" id="IPR006176">
    <property type="entry name" value="3-OHacyl-CoA_DH_NAD-bd"/>
</dbReference>
<dbReference type="InterPro" id="IPR022694">
    <property type="entry name" value="3-OHacyl-CoA_DH"/>
</dbReference>
<dbReference type="PIRSF" id="PIRSF000105">
    <property type="entry name" value="HCDH"/>
    <property type="match status" value="1"/>
</dbReference>
<sequence>MNIKKIAVIGAGTMGSGIAQVAAQSGYEVILAATKEEHARAAFEKIKERLKKRVGEGKLESKEKDRILSSIKTTASLEDCREAGLAIEAVVEKEDVKKHVFKELDNICPEETVFASNTSSISITRLAQVTGRPEKFTGMHFMNPAYIMKLLVIVQGMRTSQETVNTVADVAEKMGKTPVAINDYPGFIINRLLIPMINDAIYCLEEGITSKESIDKIMKLGANHPMGPLELADFIGLDICLDILEVLHSELGEKYRPCPLLRKMVAGGKLGRKSGEGFYDYR</sequence>
<dbReference type="GO" id="GO:0006631">
    <property type="term" value="P:fatty acid metabolic process"/>
    <property type="evidence" value="ECO:0007669"/>
    <property type="project" value="InterPro"/>
</dbReference>
<dbReference type="OrthoDB" id="51300at2157"/>
<protein>
    <submittedName>
        <fullName evidence="6">Putative 3-hydroxybutyryl-CoA dehydrogenase</fullName>
        <ecNumber evidence="6">1.1.1.157</ecNumber>
    </submittedName>
</protein>
<evidence type="ECO:0000313" key="6">
    <source>
        <dbReference type="EMBL" id="SNQ61509.1"/>
    </source>
</evidence>
<dbReference type="GO" id="GO:0008691">
    <property type="term" value="F:3-hydroxybutyryl-CoA dehydrogenase activity"/>
    <property type="evidence" value="ECO:0007669"/>
    <property type="project" value="UniProtKB-EC"/>
</dbReference>
<comment type="similarity">
    <text evidence="1">Belongs to the 3-hydroxyacyl-CoA dehydrogenase family.</text>
</comment>
<dbReference type="EMBL" id="FZMP01000183">
    <property type="protein sequence ID" value="SNQ61509.1"/>
    <property type="molecule type" value="Genomic_DNA"/>
</dbReference>
<dbReference type="InterPro" id="IPR006180">
    <property type="entry name" value="3-OHacyl-CoA_DH_CS"/>
</dbReference>
<dbReference type="RefSeq" id="WP_096206184.1">
    <property type="nucleotide sequence ID" value="NZ_FZMP01000183.1"/>
</dbReference>
<dbReference type="SUPFAM" id="SSF48179">
    <property type="entry name" value="6-phosphogluconate dehydrogenase C-terminal domain-like"/>
    <property type="match status" value="1"/>
</dbReference>
<dbReference type="Pfam" id="PF02737">
    <property type="entry name" value="3HCDH_N"/>
    <property type="match status" value="1"/>
</dbReference>
<feature type="domain" description="3-hydroxyacyl-CoA dehydrogenase C-terminal" evidence="4">
    <location>
        <begin position="186"/>
        <end position="281"/>
    </location>
</feature>
<evidence type="ECO:0000259" key="5">
    <source>
        <dbReference type="Pfam" id="PF02737"/>
    </source>
</evidence>
<dbReference type="EC" id="1.1.1.157" evidence="6"/>
<accession>A0A284VQM3</accession>
<dbReference type="InterPro" id="IPR036291">
    <property type="entry name" value="NAD(P)-bd_dom_sf"/>
</dbReference>
<dbReference type="PANTHER" id="PTHR48075">
    <property type="entry name" value="3-HYDROXYACYL-COA DEHYDROGENASE FAMILY PROTEIN"/>
    <property type="match status" value="1"/>
</dbReference>
<evidence type="ECO:0000259" key="4">
    <source>
        <dbReference type="Pfam" id="PF00725"/>
    </source>
</evidence>
<dbReference type="Gene3D" id="1.10.1040.10">
    <property type="entry name" value="N-(1-d-carboxylethyl)-l-norvaline Dehydrogenase, domain 2"/>
    <property type="match status" value="1"/>
</dbReference>
<keyword evidence="2 6" id="KW-0560">Oxidoreductase</keyword>
<organism evidence="6 7">
    <name type="scientific">Candidatus Methanoperedens nitratireducens</name>
    <dbReference type="NCBI Taxonomy" id="1392998"/>
    <lineage>
        <taxon>Archaea</taxon>
        <taxon>Methanobacteriati</taxon>
        <taxon>Methanobacteriota</taxon>
        <taxon>Stenosarchaea group</taxon>
        <taxon>Methanomicrobia</taxon>
        <taxon>Methanosarcinales</taxon>
        <taxon>ANME-2 cluster</taxon>
        <taxon>Candidatus Methanoperedentaceae</taxon>
        <taxon>Candidatus Methanoperedens</taxon>
    </lineage>
</organism>
<proteinExistence type="inferred from homology"/>
<feature type="domain" description="3-hydroxyacyl-CoA dehydrogenase NAD binding" evidence="5">
    <location>
        <begin position="5"/>
        <end position="183"/>
    </location>
</feature>
<reference evidence="7" key="1">
    <citation type="submission" date="2017-06" db="EMBL/GenBank/DDBJ databases">
        <authorList>
            <person name="Cremers G."/>
        </authorList>
    </citation>
    <scope>NUCLEOTIDE SEQUENCE [LARGE SCALE GENOMIC DNA]</scope>
</reference>
<dbReference type="InterPro" id="IPR008927">
    <property type="entry name" value="6-PGluconate_DH-like_C_sf"/>
</dbReference>